<dbReference type="SFLD" id="SFLDS00029">
    <property type="entry name" value="Radical_SAM"/>
    <property type="match status" value="1"/>
</dbReference>
<keyword evidence="2" id="KW-0004">4Fe-4S</keyword>
<keyword evidence="6" id="KW-0411">Iron-sulfur</keyword>
<evidence type="ECO:0000256" key="4">
    <source>
        <dbReference type="ARBA" id="ARBA00022723"/>
    </source>
</evidence>
<evidence type="ECO:0000256" key="1">
    <source>
        <dbReference type="ARBA" id="ARBA00001966"/>
    </source>
</evidence>
<organism evidence="8 9">
    <name type="scientific">Candidatus Fimimonas gallinarum</name>
    <dbReference type="NCBI Taxonomy" id="2840821"/>
    <lineage>
        <taxon>Bacteria</taxon>
        <taxon>Pseudomonadati</taxon>
        <taxon>Myxococcota</taxon>
        <taxon>Myxococcia</taxon>
        <taxon>Myxococcales</taxon>
        <taxon>Cystobacterineae</taxon>
        <taxon>Myxococcaceae</taxon>
        <taxon>Myxococcaceae incertae sedis</taxon>
        <taxon>Candidatus Fimimonas</taxon>
    </lineage>
</organism>
<dbReference type="InterPro" id="IPR007197">
    <property type="entry name" value="rSAM"/>
</dbReference>
<dbReference type="CDD" id="cd01335">
    <property type="entry name" value="Radical_SAM"/>
    <property type="match status" value="1"/>
</dbReference>
<dbReference type="AlphaFoldDB" id="A0A9D1E3G7"/>
<evidence type="ECO:0000256" key="2">
    <source>
        <dbReference type="ARBA" id="ARBA00022485"/>
    </source>
</evidence>
<comment type="caution">
    <text evidence="8">The sequence shown here is derived from an EMBL/GenBank/DDBJ whole genome shotgun (WGS) entry which is preliminary data.</text>
</comment>
<protein>
    <submittedName>
        <fullName evidence="8">Radical SAM protein</fullName>
    </submittedName>
</protein>
<keyword evidence="5" id="KW-0408">Iron</keyword>
<dbReference type="SFLD" id="SFLDG01111">
    <property type="entry name" value="Uncharacterised_Radical_SAM_Su"/>
    <property type="match status" value="1"/>
</dbReference>
<evidence type="ECO:0000256" key="3">
    <source>
        <dbReference type="ARBA" id="ARBA00022691"/>
    </source>
</evidence>
<dbReference type="Gene3D" id="3.20.20.70">
    <property type="entry name" value="Aldolase class I"/>
    <property type="match status" value="1"/>
</dbReference>
<dbReference type="GO" id="GO:0003824">
    <property type="term" value="F:catalytic activity"/>
    <property type="evidence" value="ECO:0007669"/>
    <property type="project" value="InterPro"/>
</dbReference>
<evidence type="ECO:0000313" key="9">
    <source>
        <dbReference type="Proteomes" id="UP000824200"/>
    </source>
</evidence>
<dbReference type="SUPFAM" id="SSF102114">
    <property type="entry name" value="Radical SAM enzymes"/>
    <property type="match status" value="1"/>
</dbReference>
<keyword evidence="3" id="KW-0949">S-adenosyl-L-methionine</keyword>
<keyword evidence="4" id="KW-0479">Metal-binding</keyword>
<evidence type="ECO:0000313" key="8">
    <source>
        <dbReference type="EMBL" id="HIR65619.1"/>
    </source>
</evidence>
<dbReference type="PANTHER" id="PTHR42836:SF1">
    <property type="entry name" value="7-CARBOXY-7-DEAZAGUANINE SYNTHASE"/>
    <property type="match status" value="1"/>
</dbReference>
<dbReference type="InterPro" id="IPR013785">
    <property type="entry name" value="Aldolase_TIM"/>
</dbReference>
<dbReference type="Pfam" id="PF04055">
    <property type="entry name" value="Radical_SAM"/>
    <property type="match status" value="1"/>
</dbReference>
<dbReference type="GO" id="GO:0046872">
    <property type="term" value="F:metal ion binding"/>
    <property type="evidence" value="ECO:0007669"/>
    <property type="project" value="UniProtKB-KW"/>
</dbReference>
<name>A0A9D1E3G7_9BACT</name>
<feature type="domain" description="Radical SAM core" evidence="7">
    <location>
        <begin position="6"/>
        <end position="197"/>
    </location>
</feature>
<proteinExistence type="predicted"/>
<reference evidence="8" key="2">
    <citation type="journal article" date="2021" name="PeerJ">
        <title>Extensive microbial diversity within the chicken gut microbiome revealed by metagenomics and culture.</title>
        <authorList>
            <person name="Gilroy R."/>
            <person name="Ravi A."/>
            <person name="Getino M."/>
            <person name="Pursley I."/>
            <person name="Horton D.L."/>
            <person name="Alikhan N.F."/>
            <person name="Baker D."/>
            <person name="Gharbi K."/>
            <person name="Hall N."/>
            <person name="Watson M."/>
            <person name="Adriaenssens E.M."/>
            <person name="Foster-Nyarko E."/>
            <person name="Jarju S."/>
            <person name="Secka A."/>
            <person name="Antonio M."/>
            <person name="Oren A."/>
            <person name="Chaudhuri R.R."/>
            <person name="La Ragione R."/>
            <person name="Hildebrand F."/>
            <person name="Pallen M.J."/>
        </authorList>
    </citation>
    <scope>NUCLEOTIDE SEQUENCE</scope>
    <source>
        <strain evidence="8">CHK121-14286</strain>
    </source>
</reference>
<dbReference type="Proteomes" id="UP000824200">
    <property type="component" value="Unassembled WGS sequence"/>
</dbReference>
<evidence type="ECO:0000256" key="6">
    <source>
        <dbReference type="ARBA" id="ARBA00023014"/>
    </source>
</evidence>
<dbReference type="NCBIfam" id="TIGR04038">
    <property type="entry name" value="tatD_link_rSAM"/>
    <property type="match status" value="1"/>
</dbReference>
<sequence>MNNYVYILNNKIYINLTNRCSNNCDFCIRHGREGMGDSKLWITEEPTTEDVLEQLPQNLDDYDEEVVFCGFGEPTYNLETLDEVASYLHCKDKKTRINTNGQANLIHKRDVTDILVTGCDTINVSLNESTADKYQQHCKSIFGKKAFDALVEFASLCRQRGGNVVFSVVDSIGEKDVEACRKLAERMKIPLRVRRKE</sequence>
<dbReference type="PROSITE" id="PS51918">
    <property type="entry name" value="RADICAL_SAM"/>
    <property type="match status" value="1"/>
</dbReference>
<dbReference type="PANTHER" id="PTHR42836">
    <property type="entry name" value="7-CARBOXY-7-DEAZAGUANINE SYNTHASE"/>
    <property type="match status" value="1"/>
</dbReference>
<reference evidence="8" key="1">
    <citation type="submission" date="2020-10" db="EMBL/GenBank/DDBJ databases">
        <authorList>
            <person name="Gilroy R."/>
        </authorList>
    </citation>
    <scope>NUCLEOTIDE SEQUENCE</scope>
    <source>
        <strain evidence="8">CHK121-14286</strain>
    </source>
</reference>
<dbReference type="GO" id="GO:0051539">
    <property type="term" value="F:4 iron, 4 sulfur cluster binding"/>
    <property type="evidence" value="ECO:0007669"/>
    <property type="project" value="UniProtKB-KW"/>
</dbReference>
<dbReference type="InterPro" id="IPR058240">
    <property type="entry name" value="rSAM_sf"/>
</dbReference>
<comment type="cofactor">
    <cofactor evidence="1">
        <name>[4Fe-4S] cluster</name>
        <dbReference type="ChEBI" id="CHEBI:49883"/>
    </cofactor>
</comment>
<dbReference type="InterPro" id="IPR023821">
    <property type="entry name" value="rSAM_TatD-assoc"/>
</dbReference>
<gene>
    <name evidence="8" type="ORF">IAC95_01860</name>
</gene>
<accession>A0A9D1E3G7</accession>
<dbReference type="EMBL" id="DVHL01000016">
    <property type="protein sequence ID" value="HIR65619.1"/>
    <property type="molecule type" value="Genomic_DNA"/>
</dbReference>
<evidence type="ECO:0000256" key="5">
    <source>
        <dbReference type="ARBA" id="ARBA00023004"/>
    </source>
</evidence>
<evidence type="ECO:0000259" key="7">
    <source>
        <dbReference type="PROSITE" id="PS51918"/>
    </source>
</evidence>